<evidence type="ECO:0000313" key="8">
    <source>
        <dbReference type="Proteomes" id="UP000249619"/>
    </source>
</evidence>
<feature type="domain" description="PNPLA" evidence="6">
    <location>
        <begin position="452"/>
        <end position="748"/>
    </location>
</feature>
<evidence type="ECO:0000256" key="4">
    <source>
        <dbReference type="PROSITE-ProRule" id="PRU01161"/>
    </source>
</evidence>
<dbReference type="CDD" id="cd07216">
    <property type="entry name" value="Pat17_PNPLA8_PNPLA9_like3"/>
    <property type="match status" value="1"/>
</dbReference>
<feature type="compositionally biased region" description="Low complexity" evidence="5">
    <location>
        <begin position="257"/>
        <end position="292"/>
    </location>
</feature>
<evidence type="ECO:0000256" key="5">
    <source>
        <dbReference type="SAM" id="MobiDB-lite"/>
    </source>
</evidence>
<dbReference type="Pfam" id="PF01734">
    <property type="entry name" value="Patatin"/>
    <property type="match status" value="2"/>
</dbReference>
<feature type="short sequence motif" description="GXGXXG" evidence="4">
    <location>
        <begin position="456"/>
        <end position="461"/>
    </location>
</feature>
<dbReference type="PROSITE" id="PS51635">
    <property type="entry name" value="PNPLA"/>
    <property type="match status" value="1"/>
</dbReference>
<proteinExistence type="predicted"/>
<feature type="region of interest" description="Disordered" evidence="5">
    <location>
        <begin position="70"/>
        <end position="304"/>
    </location>
</feature>
<dbReference type="GO" id="GO:0047499">
    <property type="term" value="F:calcium-independent phospholipase A2 activity"/>
    <property type="evidence" value="ECO:0007669"/>
    <property type="project" value="TreeGrafter"/>
</dbReference>
<dbReference type="OrthoDB" id="1658288at2759"/>
<feature type="compositionally biased region" description="Polar residues" evidence="5">
    <location>
        <begin position="144"/>
        <end position="155"/>
    </location>
</feature>
<keyword evidence="1 4" id="KW-0378">Hydrolase</keyword>
<accession>A0A364N8R4</accession>
<dbReference type="EMBL" id="QGDH01000032">
    <property type="protein sequence ID" value="RAR13650.1"/>
    <property type="molecule type" value="Genomic_DNA"/>
</dbReference>
<dbReference type="AlphaFoldDB" id="A0A364N8R4"/>
<feature type="compositionally biased region" description="Low complexity" evidence="5">
    <location>
        <begin position="73"/>
        <end position="85"/>
    </location>
</feature>
<sequence length="1129" mass="124131">MADLDVLMDETLTLCKTPPVPRRHPYREFYQYRKTSLPATPVMPKPEMEMVGQPMFNFGSSSQTELVPKPLFSRSNSLPSRSSRPSRPPEPFQFNSDIVKSPSPLFSRRNTLPSRVRRATTTERRPSPLSRREDAQPPEPTHFSALTPSTTTSPKEQPPKAPNPTEAHPTPSKATPSKSTPLKATFPTATPSKAIPAKATPSKATPSKAIPMRATPLRASTVTITTPKRPSPLSGKGSVRRPGPTRIAPVEPPSPMVLSPVTSHTSSVTSSPTPSVFSESASFSASAPSTPATSPPSSPATRPRSPSCYFAPAYWTITTSPSPVYIPRQKLRRKDSPRMETLRTLRAKESDACLERIYDQLMTCGIPSAERPLTKRFTIYDEQRLEMKGDTYGVMEHSIIIPRIHEQTSRTQTFKLATLLYHHVESRIRSEIYLQMELSNPERNPNAPLRLLSLDGGGVRGLSSLLVLETLMENIALEEKRLGRRAMGNYDPLKPCDYFDLIGGTSTGGIIAIMLSRLRLDCKQCIAVYSKLAEQIFKHDRSFKAFGMKIPTGASRFSGAVLANTIKTALKDLDFDPNDLMWDEALFEEVEETTDLPSDSIWAGVVPSVTVTESPAATMKSSLGSLESGPPESTSSLKPPSTLYSDSPFSPRPLSRSGTWKLRKRQFVHRKANAKGCRGFVLTSLKNALGLPRILSTYDPNDRTTRIWEALRATSAAPTFFEEMQFGTPKVTYLDGGVGFNNPCAEVDYAAKALWENRSIGVIVSVGTGLQSIPSVKKMASWLPFGLGTDISIASALTGMATSTARVDNEMKRMYSNSDTKYFRFDVDRGLADVSLEQWMKEDEMASLTEQYMNDGQQIRNAKDFGERMAKLSALPPKFEISATHFGIGMSGTRKLDDSFKLVHVDFKTGMPIGAGLPPFDLDPDSDEGILPRMSQFRTSSPTGEGGLAVDDTGRLRKIYPVAEDLNHDGRREEAAVYQCIKSGNVCLRTIKTGIPQGKYKVSFILSFHNSSHTPPRDLVCSVGKPFDVQNFAHRFVDVKVTPDVGSVLLHPDAVRVRVGRRRYEEAKGKGWLEIQGDIEVSVGLDGALGFIISKRFEKGVFVDGWSFGGVRLEPVFGSSGMGSPRSGT</sequence>
<feature type="short sequence motif" description="GXSXG" evidence="4">
    <location>
        <begin position="504"/>
        <end position="508"/>
    </location>
</feature>
<keyword evidence="3 4" id="KW-0443">Lipid metabolism</keyword>
<reference evidence="8" key="1">
    <citation type="submission" date="2018-05" db="EMBL/GenBank/DDBJ databases">
        <title>Draft genome sequence of Stemphylium lycopersici strain CIDEFI 213.</title>
        <authorList>
            <person name="Medina R."/>
            <person name="Franco M.E.E."/>
            <person name="Lucentini C.G."/>
            <person name="Saparrat M.C.N."/>
            <person name="Balatti P.A."/>
        </authorList>
    </citation>
    <scope>NUCLEOTIDE SEQUENCE [LARGE SCALE GENOMIC DNA]</scope>
    <source>
        <strain evidence="8">CIDEFI 213</strain>
    </source>
</reference>
<evidence type="ECO:0000256" key="3">
    <source>
        <dbReference type="ARBA" id="ARBA00023098"/>
    </source>
</evidence>
<evidence type="ECO:0000313" key="7">
    <source>
        <dbReference type="EMBL" id="RAR13650.1"/>
    </source>
</evidence>
<protein>
    <submittedName>
        <fullName evidence="7">FabD/lysophospholipase-like protein</fullName>
    </submittedName>
</protein>
<feature type="compositionally biased region" description="Polar residues" evidence="5">
    <location>
        <begin position="218"/>
        <end position="228"/>
    </location>
</feature>
<dbReference type="SUPFAM" id="SSF52151">
    <property type="entry name" value="FabD/lysophospholipase-like"/>
    <property type="match status" value="1"/>
</dbReference>
<feature type="compositionally biased region" description="Polar residues" evidence="5">
    <location>
        <begin position="172"/>
        <end position="191"/>
    </location>
</feature>
<feature type="active site" description="Proton acceptor" evidence="4">
    <location>
        <position position="735"/>
    </location>
</feature>
<dbReference type="GO" id="GO:0016042">
    <property type="term" value="P:lipid catabolic process"/>
    <property type="evidence" value="ECO:0007669"/>
    <property type="project" value="UniProtKB-UniRule"/>
</dbReference>
<feature type="short sequence motif" description="DGA/G" evidence="4">
    <location>
        <begin position="735"/>
        <end position="737"/>
    </location>
</feature>
<evidence type="ECO:0000256" key="2">
    <source>
        <dbReference type="ARBA" id="ARBA00022963"/>
    </source>
</evidence>
<dbReference type="Proteomes" id="UP000249619">
    <property type="component" value="Unassembled WGS sequence"/>
</dbReference>
<dbReference type="GO" id="GO:0016020">
    <property type="term" value="C:membrane"/>
    <property type="evidence" value="ECO:0007669"/>
    <property type="project" value="TreeGrafter"/>
</dbReference>
<evidence type="ECO:0000259" key="6">
    <source>
        <dbReference type="PROSITE" id="PS51635"/>
    </source>
</evidence>
<feature type="compositionally biased region" description="Basic and acidic residues" evidence="5">
    <location>
        <begin position="120"/>
        <end position="135"/>
    </location>
</feature>
<dbReference type="GO" id="GO:0019369">
    <property type="term" value="P:arachidonate metabolic process"/>
    <property type="evidence" value="ECO:0007669"/>
    <property type="project" value="TreeGrafter"/>
</dbReference>
<keyword evidence="2 4" id="KW-0442">Lipid degradation</keyword>
<dbReference type="STRING" id="183478.A0A364N8R4"/>
<organism evidence="7 8">
    <name type="scientific">Stemphylium lycopersici</name>
    <name type="common">Tomato gray leaf spot disease fungus</name>
    <name type="synonym">Thyrospora lycopersici</name>
    <dbReference type="NCBI Taxonomy" id="183478"/>
    <lineage>
        <taxon>Eukaryota</taxon>
        <taxon>Fungi</taxon>
        <taxon>Dikarya</taxon>
        <taxon>Ascomycota</taxon>
        <taxon>Pezizomycotina</taxon>
        <taxon>Dothideomycetes</taxon>
        <taxon>Pleosporomycetidae</taxon>
        <taxon>Pleosporales</taxon>
        <taxon>Pleosporineae</taxon>
        <taxon>Pleosporaceae</taxon>
        <taxon>Stemphylium</taxon>
    </lineage>
</organism>
<keyword evidence="8" id="KW-1185">Reference proteome</keyword>
<dbReference type="GO" id="GO:0046486">
    <property type="term" value="P:glycerolipid metabolic process"/>
    <property type="evidence" value="ECO:0007669"/>
    <property type="project" value="UniProtKB-ARBA"/>
</dbReference>
<feature type="active site" description="Nucleophile" evidence="4">
    <location>
        <position position="506"/>
    </location>
</feature>
<dbReference type="InterPro" id="IPR016035">
    <property type="entry name" value="Acyl_Trfase/lysoPLipase"/>
</dbReference>
<dbReference type="PANTHER" id="PTHR24185">
    <property type="entry name" value="CALCIUM-INDEPENDENT PHOSPHOLIPASE A2-GAMMA"/>
    <property type="match status" value="1"/>
</dbReference>
<dbReference type="PANTHER" id="PTHR24185:SF1">
    <property type="entry name" value="CALCIUM-INDEPENDENT PHOSPHOLIPASE A2-GAMMA"/>
    <property type="match status" value="1"/>
</dbReference>
<dbReference type="Gene3D" id="3.40.1090.10">
    <property type="entry name" value="Cytosolic phospholipase A2 catalytic domain"/>
    <property type="match status" value="1"/>
</dbReference>
<feature type="region of interest" description="Disordered" evidence="5">
    <location>
        <begin position="619"/>
        <end position="656"/>
    </location>
</feature>
<feature type="compositionally biased region" description="Polar residues" evidence="5">
    <location>
        <begin position="619"/>
        <end position="648"/>
    </location>
</feature>
<gene>
    <name evidence="7" type="ORF">DDE83_002972</name>
</gene>
<comment type="caution">
    <text evidence="7">The sequence shown here is derived from an EMBL/GenBank/DDBJ whole genome shotgun (WGS) entry which is preliminary data.</text>
</comment>
<name>A0A364N8R4_STELY</name>
<dbReference type="InterPro" id="IPR002641">
    <property type="entry name" value="PNPLA_dom"/>
</dbReference>
<evidence type="ECO:0000256" key="1">
    <source>
        <dbReference type="ARBA" id="ARBA00022801"/>
    </source>
</evidence>